<sequence>MPVQISVKRGFFHGFMCTSSGCGGAHAAASEDWRDRAGWQYQSRHAPRSV</sequence>
<gene>
    <name evidence="1" type="ORF">ACFOD4_02810</name>
</gene>
<proteinExistence type="predicted"/>
<keyword evidence="2" id="KW-1185">Reference proteome</keyword>
<comment type="caution">
    <text evidence="1">The sequence shown here is derived from an EMBL/GenBank/DDBJ whole genome shotgun (WGS) entry which is preliminary data.</text>
</comment>
<name>A0ABV7FXT6_9PROT</name>
<organism evidence="1 2">
    <name type="scientific">Teichococcus globiformis</name>
    <dbReference type="NCBI Taxonomy" id="2307229"/>
    <lineage>
        <taxon>Bacteria</taxon>
        <taxon>Pseudomonadati</taxon>
        <taxon>Pseudomonadota</taxon>
        <taxon>Alphaproteobacteria</taxon>
        <taxon>Acetobacterales</taxon>
        <taxon>Roseomonadaceae</taxon>
        <taxon>Roseomonas</taxon>
    </lineage>
</organism>
<protein>
    <submittedName>
        <fullName evidence="1">Uncharacterized protein</fullName>
    </submittedName>
</protein>
<evidence type="ECO:0000313" key="1">
    <source>
        <dbReference type="EMBL" id="MFC3123980.1"/>
    </source>
</evidence>
<evidence type="ECO:0000313" key="2">
    <source>
        <dbReference type="Proteomes" id="UP001595593"/>
    </source>
</evidence>
<dbReference type="RefSeq" id="WP_379594733.1">
    <property type="nucleotide sequence ID" value="NZ_JBHRTN010000004.1"/>
</dbReference>
<dbReference type="Proteomes" id="UP001595593">
    <property type="component" value="Unassembled WGS sequence"/>
</dbReference>
<dbReference type="EMBL" id="JBHRTN010000004">
    <property type="protein sequence ID" value="MFC3123980.1"/>
    <property type="molecule type" value="Genomic_DNA"/>
</dbReference>
<accession>A0ABV7FXT6</accession>
<reference evidence="2" key="1">
    <citation type="journal article" date="2019" name="Int. J. Syst. Evol. Microbiol.">
        <title>The Global Catalogue of Microorganisms (GCM) 10K type strain sequencing project: providing services to taxonomists for standard genome sequencing and annotation.</title>
        <authorList>
            <consortium name="The Broad Institute Genomics Platform"/>
            <consortium name="The Broad Institute Genome Sequencing Center for Infectious Disease"/>
            <person name="Wu L."/>
            <person name="Ma J."/>
        </authorList>
    </citation>
    <scope>NUCLEOTIDE SEQUENCE [LARGE SCALE GENOMIC DNA]</scope>
    <source>
        <strain evidence="2">KCTC 52094</strain>
    </source>
</reference>